<organism evidence="2 3">
    <name type="scientific">Citrobacter youngae ATCC 29220</name>
    <dbReference type="NCBI Taxonomy" id="500640"/>
    <lineage>
        <taxon>Bacteria</taxon>
        <taxon>Pseudomonadati</taxon>
        <taxon>Pseudomonadota</taxon>
        <taxon>Gammaproteobacteria</taxon>
        <taxon>Enterobacterales</taxon>
        <taxon>Enterobacteriaceae</taxon>
        <taxon>Citrobacter</taxon>
        <taxon>Citrobacter freundii complex</taxon>
    </lineage>
</organism>
<dbReference type="EMBL" id="ABWL02000026">
    <property type="protein sequence ID" value="EFE05880.1"/>
    <property type="molecule type" value="Genomic_DNA"/>
</dbReference>
<accession>D4BJL5</accession>
<sequence>MKDEVFNGLTAEYRSGSPRQPHGEAAAKYKYALVLPLAVLPPNTNQTN</sequence>
<evidence type="ECO:0000256" key="1">
    <source>
        <dbReference type="SAM" id="MobiDB-lite"/>
    </source>
</evidence>
<dbReference type="AlphaFoldDB" id="D4BJL5"/>
<feature type="region of interest" description="Disordered" evidence="1">
    <location>
        <begin position="1"/>
        <end position="22"/>
    </location>
</feature>
<comment type="caution">
    <text evidence="2">The sequence shown here is derived from an EMBL/GenBank/DDBJ whole genome shotgun (WGS) entry which is preliminary data.</text>
</comment>
<reference evidence="2 3" key="1">
    <citation type="submission" date="2010-02" db="EMBL/GenBank/DDBJ databases">
        <authorList>
            <person name="Weinstock G."/>
            <person name="Sodergren E."/>
            <person name="Clifton S."/>
            <person name="Fulton L."/>
            <person name="Fulton B."/>
            <person name="Courtney L."/>
            <person name="Fronick C."/>
            <person name="Harrison M."/>
            <person name="Strong C."/>
            <person name="Farmer C."/>
            <person name="Delahaunty K."/>
            <person name="Markovic C."/>
            <person name="Hall O."/>
            <person name="Minx P."/>
            <person name="Tomlinson C."/>
            <person name="Mitreva M."/>
            <person name="Nelson J."/>
            <person name="Hou S."/>
            <person name="Wollam A."/>
            <person name="Pepin K.H."/>
            <person name="Johnson M."/>
            <person name="Bhonagiri V."/>
            <person name="Zhang X."/>
            <person name="Suruliraj S."/>
            <person name="Warren W."/>
            <person name="Chinwalla A."/>
            <person name="Mardis E.R."/>
            <person name="Wilson R.K."/>
        </authorList>
    </citation>
    <scope>NUCLEOTIDE SEQUENCE [LARGE SCALE GENOMIC DNA]</scope>
    <source>
        <strain evidence="2 3">ATCC 29220</strain>
    </source>
</reference>
<evidence type="ECO:0000313" key="3">
    <source>
        <dbReference type="Proteomes" id="UP000003880"/>
    </source>
</evidence>
<dbReference type="Proteomes" id="UP000003880">
    <property type="component" value="Unassembled WGS sequence"/>
</dbReference>
<name>D4BJL5_9ENTR</name>
<protein>
    <submittedName>
        <fullName evidence="2">Uncharacterized protein</fullName>
    </submittedName>
</protein>
<gene>
    <name evidence="2" type="ORF">CIT292_10859</name>
</gene>
<evidence type="ECO:0000313" key="2">
    <source>
        <dbReference type="EMBL" id="EFE05880.1"/>
    </source>
</evidence>
<dbReference type="HOGENOM" id="CLU_3151052_0_0_6"/>
<proteinExistence type="predicted"/>